<dbReference type="PANTHER" id="PTHR10539:SF0">
    <property type="entry name" value="26S PROTEASOME NON-ATPASE REGULATORY SUBUNIT 13"/>
    <property type="match status" value="1"/>
</dbReference>
<evidence type="ECO:0000256" key="2">
    <source>
        <dbReference type="ARBA" id="ARBA00022942"/>
    </source>
</evidence>
<dbReference type="GeneID" id="16996394"/>
<dbReference type="HOGENOM" id="CLU_042989_0_0_1"/>
<dbReference type="InterPro" id="IPR000717">
    <property type="entry name" value="PCI_dom"/>
</dbReference>
<dbReference type="GO" id="GO:0005634">
    <property type="term" value="C:nucleus"/>
    <property type="evidence" value="ECO:0007669"/>
    <property type="project" value="TreeGrafter"/>
</dbReference>
<reference evidence="4 5" key="1">
    <citation type="journal article" date="2004" name="Nature">
        <title>Genome sequence of the ultrasmall unicellular red alga Cyanidioschyzon merolae 10D.</title>
        <authorList>
            <person name="Matsuzaki M."/>
            <person name="Misumi O."/>
            <person name="Shin-i T."/>
            <person name="Maruyama S."/>
            <person name="Takahara M."/>
            <person name="Miyagishima S."/>
            <person name="Mori T."/>
            <person name="Nishida K."/>
            <person name="Yagisawa F."/>
            <person name="Nishida K."/>
            <person name="Yoshida Y."/>
            <person name="Nishimura Y."/>
            <person name="Nakao S."/>
            <person name="Kobayashi T."/>
            <person name="Momoyama Y."/>
            <person name="Higashiyama T."/>
            <person name="Minoda A."/>
            <person name="Sano M."/>
            <person name="Nomoto H."/>
            <person name="Oishi K."/>
            <person name="Hayashi H."/>
            <person name="Ohta F."/>
            <person name="Nishizaka S."/>
            <person name="Haga S."/>
            <person name="Miura S."/>
            <person name="Morishita T."/>
            <person name="Kabeya Y."/>
            <person name="Terasawa K."/>
            <person name="Suzuki Y."/>
            <person name="Ishii Y."/>
            <person name="Asakawa S."/>
            <person name="Takano H."/>
            <person name="Ohta N."/>
            <person name="Kuroiwa H."/>
            <person name="Tanaka K."/>
            <person name="Shimizu N."/>
            <person name="Sugano S."/>
            <person name="Sato N."/>
            <person name="Nozaki H."/>
            <person name="Ogasawara N."/>
            <person name="Kohara Y."/>
            <person name="Kuroiwa T."/>
        </authorList>
    </citation>
    <scope>NUCLEOTIDE SEQUENCE [LARGE SCALE GENOMIC DNA]</scope>
    <source>
        <strain evidence="4 5">10D</strain>
    </source>
</reference>
<dbReference type="PROSITE" id="PS50250">
    <property type="entry name" value="PCI"/>
    <property type="match status" value="1"/>
</dbReference>
<dbReference type="KEGG" id="cme:CYME_CMQ395C"/>
<protein>
    <submittedName>
        <fullName evidence="4">26S proteasome regulatory subunit RPN9</fullName>
    </submittedName>
</protein>
<dbReference type="AlphaFoldDB" id="M1VAR6"/>
<dbReference type="SUPFAM" id="SSF46785">
    <property type="entry name" value="Winged helix' DNA-binding domain"/>
    <property type="match status" value="1"/>
</dbReference>
<dbReference type="GO" id="GO:0005198">
    <property type="term" value="F:structural molecule activity"/>
    <property type="evidence" value="ECO:0007669"/>
    <property type="project" value="TreeGrafter"/>
</dbReference>
<evidence type="ECO:0000313" key="5">
    <source>
        <dbReference type="Proteomes" id="UP000007014"/>
    </source>
</evidence>
<accession>M1VAR6</accession>
<dbReference type="OrthoDB" id="1093at2759"/>
<organism evidence="4 5">
    <name type="scientific">Cyanidioschyzon merolae (strain NIES-3377 / 10D)</name>
    <name type="common">Unicellular red alga</name>
    <dbReference type="NCBI Taxonomy" id="280699"/>
    <lineage>
        <taxon>Eukaryota</taxon>
        <taxon>Rhodophyta</taxon>
        <taxon>Bangiophyceae</taxon>
        <taxon>Cyanidiales</taxon>
        <taxon>Cyanidiaceae</taxon>
        <taxon>Cyanidioschyzon</taxon>
    </lineage>
</organism>
<evidence type="ECO:0000256" key="1">
    <source>
        <dbReference type="ARBA" id="ARBA00006207"/>
    </source>
</evidence>
<dbReference type="eggNOG" id="KOG2908">
    <property type="taxonomic scope" value="Eukaryota"/>
</dbReference>
<dbReference type="PANTHER" id="PTHR10539">
    <property type="entry name" value="26S PROTEASOME NON-ATPASE REGULATORY SUBUNIT 13"/>
    <property type="match status" value="1"/>
</dbReference>
<evidence type="ECO:0000259" key="3">
    <source>
        <dbReference type="PROSITE" id="PS50250"/>
    </source>
</evidence>
<keyword evidence="2 4" id="KW-0647">Proteasome</keyword>
<dbReference type="RefSeq" id="XP_005538280.1">
    <property type="nucleotide sequence ID" value="XM_005538223.1"/>
</dbReference>
<dbReference type="GO" id="GO:0008541">
    <property type="term" value="C:proteasome regulatory particle, lid subcomplex"/>
    <property type="evidence" value="ECO:0007669"/>
    <property type="project" value="TreeGrafter"/>
</dbReference>
<dbReference type="GO" id="GO:0005829">
    <property type="term" value="C:cytosol"/>
    <property type="evidence" value="ECO:0007669"/>
    <property type="project" value="TreeGrafter"/>
</dbReference>
<dbReference type="Proteomes" id="UP000007014">
    <property type="component" value="Chromosome 17"/>
</dbReference>
<dbReference type="Gramene" id="CMQ395CT">
    <property type="protein sequence ID" value="CMQ395CT"/>
    <property type="gene ID" value="CMQ395C"/>
</dbReference>
<dbReference type="InterPro" id="IPR054179">
    <property type="entry name" value="PSD13_N"/>
</dbReference>
<dbReference type="Pfam" id="PF22037">
    <property type="entry name" value="PSD13_N"/>
    <property type="match status" value="1"/>
</dbReference>
<dbReference type="STRING" id="280699.M1VAR6"/>
<comment type="similarity">
    <text evidence="1">Belongs to the proteasome subunit S11 family.</text>
</comment>
<evidence type="ECO:0000313" key="4">
    <source>
        <dbReference type="EMBL" id="BAM82244.1"/>
    </source>
</evidence>
<sequence>MNTAGGAKEYIDQKAVEDPARYGELADLYDKRLWHQLTQCVVALVEHWQETGVQSEEALAFYYRFLRDFETRLNPLSLTQVVIGLSRLVHRQNARNAAAFLRECLGEKAPVEHSVAARTLYLSELIRLLLRTGDDSAVDEAKRLLAEASSLVAATTGTLDPAVSSAYYRAASDYYKAIGSAGEFYHHALAFLSCTPIEVLSEAERVEWALDIGMAALLGKDIYNLGEVLQCDVVRALAEQDERKWFHRLLQAVEIGDIDEFERIMEREVTEPRLQELLRTNRATLSQKIRLLCFTRMASFDAVYAGKIPFSAAAKECRVTLDEVEHMVMKAFSECLVQGSIDQVDGTITVSRVRPRVLNRQDVSKMIEYLKAWEMRTDEMLQSLQTEAQELITPS</sequence>
<dbReference type="EMBL" id="AP006499">
    <property type="protein sequence ID" value="BAM82244.1"/>
    <property type="molecule type" value="Genomic_DNA"/>
</dbReference>
<keyword evidence="5" id="KW-1185">Reference proteome</keyword>
<dbReference type="OMA" id="SFEDYWE"/>
<proteinExistence type="inferred from homology"/>
<dbReference type="SMART" id="SM00088">
    <property type="entry name" value="PINT"/>
    <property type="match status" value="1"/>
</dbReference>
<dbReference type="GO" id="GO:0006511">
    <property type="term" value="P:ubiquitin-dependent protein catabolic process"/>
    <property type="evidence" value="ECO:0007669"/>
    <property type="project" value="TreeGrafter"/>
</dbReference>
<reference evidence="4 5" key="2">
    <citation type="journal article" date="2007" name="BMC Biol.">
        <title>A 100%-complete sequence reveals unusually simple genomic features in the hot-spring red alga Cyanidioschyzon merolae.</title>
        <authorList>
            <person name="Nozaki H."/>
            <person name="Takano H."/>
            <person name="Misumi O."/>
            <person name="Terasawa K."/>
            <person name="Matsuzaki M."/>
            <person name="Maruyama S."/>
            <person name="Nishida K."/>
            <person name="Yagisawa F."/>
            <person name="Yoshida Y."/>
            <person name="Fujiwara T."/>
            <person name="Takio S."/>
            <person name="Tamura K."/>
            <person name="Chung S.J."/>
            <person name="Nakamura S."/>
            <person name="Kuroiwa H."/>
            <person name="Tanaka K."/>
            <person name="Sato N."/>
            <person name="Kuroiwa T."/>
        </authorList>
    </citation>
    <scope>NUCLEOTIDE SEQUENCE [LARGE SCALE GENOMIC DNA]</scope>
    <source>
        <strain evidence="4 5">10D</strain>
    </source>
</reference>
<gene>
    <name evidence="4" type="ORF">CYME_CMQ395C</name>
</gene>
<dbReference type="InterPro" id="IPR035298">
    <property type="entry name" value="PSMD13"/>
</dbReference>
<dbReference type="InterPro" id="IPR036390">
    <property type="entry name" value="WH_DNA-bd_sf"/>
</dbReference>
<feature type="domain" description="PCI" evidence="3">
    <location>
        <begin position="183"/>
        <end position="355"/>
    </location>
</feature>
<name>M1VAR6_CYAM1</name>
<dbReference type="Pfam" id="PF01399">
    <property type="entry name" value="PCI"/>
    <property type="match status" value="1"/>
</dbReference>